<keyword evidence="2" id="KW-1185">Reference proteome</keyword>
<comment type="caution">
    <text evidence="1">The sequence shown here is derived from an EMBL/GenBank/DDBJ whole genome shotgun (WGS) entry which is preliminary data.</text>
</comment>
<evidence type="ECO:0000313" key="1">
    <source>
        <dbReference type="EMBL" id="MPC65597.1"/>
    </source>
</evidence>
<dbReference type="EMBL" id="VSRR010023568">
    <property type="protein sequence ID" value="MPC65597.1"/>
    <property type="molecule type" value="Genomic_DNA"/>
</dbReference>
<gene>
    <name evidence="1" type="ORF">E2C01_059735</name>
</gene>
<evidence type="ECO:0000313" key="2">
    <source>
        <dbReference type="Proteomes" id="UP000324222"/>
    </source>
</evidence>
<dbReference type="Proteomes" id="UP000324222">
    <property type="component" value="Unassembled WGS sequence"/>
</dbReference>
<dbReference type="AlphaFoldDB" id="A0A5B7H8L8"/>
<protein>
    <submittedName>
        <fullName evidence="1">Uncharacterized protein</fullName>
    </submittedName>
</protein>
<reference evidence="1 2" key="1">
    <citation type="submission" date="2019-05" db="EMBL/GenBank/DDBJ databases">
        <title>Another draft genome of Portunus trituberculatus and its Hox gene families provides insights of decapod evolution.</title>
        <authorList>
            <person name="Jeong J.-H."/>
            <person name="Song I."/>
            <person name="Kim S."/>
            <person name="Choi T."/>
            <person name="Kim D."/>
            <person name="Ryu S."/>
            <person name="Kim W."/>
        </authorList>
    </citation>
    <scope>NUCLEOTIDE SEQUENCE [LARGE SCALE GENOMIC DNA]</scope>
    <source>
        <tissue evidence="1">Muscle</tissue>
    </source>
</reference>
<organism evidence="1 2">
    <name type="scientific">Portunus trituberculatus</name>
    <name type="common">Swimming crab</name>
    <name type="synonym">Neptunus trituberculatus</name>
    <dbReference type="NCBI Taxonomy" id="210409"/>
    <lineage>
        <taxon>Eukaryota</taxon>
        <taxon>Metazoa</taxon>
        <taxon>Ecdysozoa</taxon>
        <taxon>Arthropoda</taxon>
        <taxon>Crustacea</taxon>
        <taxon>Multicrustacea</taxon>
        <taxon>Malacostraca</taxon>
        <taxon>Eumalacostraca</taxon>
        <taxon>Eucarida</taxon>
        <taxon>Decapoda</taxon>
        <taxon>Pleocyemata</taxon>
        <taxon>Brachyura</taxon>
        <taxon>Eubrachyura</taxon>
        <taxon>Portunoidea</taxon>
        <taxon>Portunidae</taxon>
        <taxon>Portuninae</taxon>
        <taxon>Portunus</taxon>
    </lineage>
</organism>
<proteinExistence type="predicted"/>
<name>A0A5B7H8L8_PORTR</name>
<sequence length="61" mass="6966">METYPGEEEAPVTHHLPTITLDEASGVKLYRGWVYVSHLPDTCERKESRVSSIMGVYWLLS</sequence>
<accession>A0A5B7H8L8</accession>